<evidence type="ECO:0008006" key="4">
    <source>
        <dbReference type="Google" id="ProtNLM"/>
    </source>
</evidence>
<feature type="compositionally biased region" description="Basic residues" evidence="1">
    <location>
        <begin position="298"/>
        <end position="318"/>
    </location>
</feature>
<organism evidence="2 3">
    <name type="scientific">Armillaria ostoyae</name>
    <name type="common">Armillaria root rot fungus</name>
    <dbReference type="NCBI Taxonomy" id="47428"/>
    <lineage>
        <taxon>Eukaryota</taxon>
        <taxon>Fungi</taxon>
        <taxon>Dikarya</taxon>
        <taxon>Basidiomycota</taxon>
        <taxon>Agaricomycotina</taxon>
        <taxon>Agaricomycetes</taxon>
        <taxon>Agaricomycetidae</taxon>
        <taxon>Agaricales</taxon>
        <taxon>Marasmiineae</taxon>
        <taxon>Physalacriaceae</taxon>
        <taxon>Armillaria</taxon>
    </lineage>
</organism>
<dbReference type="AlphaFoldDB" id="A0A284QXS1"/>
<feature type="region of interest" description="Disordered" evidence="1">
    <location>
        <begin position="254"/>
        <end position="358"/>
    </location>
</feature>
<dbReference type="Proteomes" id="UP000219338">
    <property type="component" value="Unassembled WGS sequence"/>
</dbReference>
<protein>
    <recommendedName>
        <fullName evidence="4">F-box domain-containing protein</fullName>
    </recommendedName>
</protein>
<gene>
    <name evidence="2" type="ORF">ARMOST_04585</name>
</gene>
<accession>A0A284QXS1</accession>
<evidence type="ECO:0000313" key="3">
    <source>
        <dbReference type="Proteomes" id="UP000219338"/>
    </source>
</evidence>
<name>A0A284QXS1_ARMOS</name>
<feature type="compositionally biased region" description="Basic and acidic residues" evidence="1">
    <location>
        <begin position="338"/>
        <end position="358"/>
    </location>
</feature>
<evidence type="ECO:0000256" key="1">
    <source>
        <dbReference type="SAM" id="MobiDB-lite"/>
    </source>
</evidence>
<dbReference type="OrthoDB" id="2915336at2759"/>
<feature type="compositionally biased region" description="Acidic residues" evidence="1">
    <location>
        <begin position="259"/>
        <end position="286"/>
    </location>
</feature>
<dbReference type="EMBL" id="FUEG01000003">
    <property type="protein sequence ID" value="SJL01267.1"/>
    <property type="molecule type" value="Genomic_DNA"/>
</dbReference>
<keyword evidence="3" id="KW-1185">Reference proteome</keyword>
<reference evidence="3" key="1">
    <citation type="journal article" date="2017" name="Nat. Ecol. Evol.">
        <title>Genome expansion and lineage-specific genetic innovations in the forest pathogenic fungi Armillaria.</title>
        <authorList>
            <person name="Sipos G."/>
            <person name="Prasanna A.N."/>
            <person name="Walter M.C."/>
            <person name="O'Connor E."/>
            <person name="Balint B."/>
            <person name="Krizsan K."/>
            <person name="Kiss B."/>
            <person name="Hess J."/>
            <person name="Varga T."/>
            <person name="Slot J."/>
            <person name="Riley R."/>
            <person name="Boka B."/>
            <person name="Rigling D."/>
            <person name="Barry K."/>
            <person name="Lee J."/>
            <person name="Mihaltcheva S."/>
            <person name="LaButti K."/>
            <person name="Lipzen A."/>
            <person name="Waldron R."/>
            <person name="Moloney N.M."/>
            <person name="Sperisen C."/>
            <person name="Kredics L."/>
            <person name="Vagvoelgyi C."/>
            <person name="Patrignani A."/>
            <person name="Fitzpatrick D."/>
            <person name="Nagy I."/>
            <person name="Doyle S."/>
            <person name="Anderson J.B."/>
            <person name="Grigoriev I.V."/>
            <person name="Gueldener U."/>
            <person name="Muensterkoetter M."/>
            <person name="Nagy L.G."/>
        </authorList>
    </citation>
    <scope>NUCLEOTIDE SEQUENCE [LARGE SCALE GENOMIC DNA]</scope>
    <source>
        <strain evidence="3">C18/9</strain>
    </source>
</reference>
<proteinExistence type="predicted"/>
<evidence type="ECO:0000313" key="2">
    <source>
        <dbReference type="EMBL" id="SJL01267.1"/>
    </source>
</evidence>
<sequence>MSSQVPVLPVEIIELILATLWSSSDLNVRERLLFMKSSLYVCQTWHFSFLRISLIDVHIVSTPYLVYILHLLDRVFTSDLAVYLISHCRSITMPPRYIRARLLKSLPQVRRVTLLCHNVSTDTDTSCLNFILPPNVEQLDMFFSYDAETPFDQEPCHGFYSEHRYYRPEFYSPNRLNDYESMFVMPYIRRLTIYGANPAMVRRTIMLLPALETLHTDIDLGVLEAGFDTANVRPTEGHMYFGNALHDMEDNGCKKEEVGNEDVDDDGDEVGNEVVDNDEDKIDDDGEHAGGNTVTCRRGGRRGKGRGGRRGRAGGSKRKAAEDEIVECPQKRVKKAATRTEEPVVPRRSETREKSSEG</sequence>